<accession>A0A2D3I6P3</accession>
<name>A0A2D3I6P3_9VIRU</name>
<reference evidence="1" key="1">
    <citation type="journal article" date="2018" name="Aquaculture">
        <title>Complete genome sequence of a white spot syndrome virus associated with a disease incursion in Australia.</title>
        <authorList>
            <person name="Oakey J."/>
            <person name="Smith C.S."/>
        </authorList>
    </citation>
    <scope>NUCLEOTIDE SEQUENCE [LARGE SCALE GENOMIC DNA]</scope>
    <source>
        <strain evidence="1">WSSV-AU</strain>
    </source>
</reference>
<dbReference type="EMBL" id="MF768985">
    <property type="protein sequence ID" value="ATU84032.1"/>
    <property type="molecule type" value="Genomic_DNA"/>
</dbReference>
<organism evidence="1">
    <name type="scientific">White spot syndrome virus</name>
    <dbReference type="NCBI Taxonomy" id="342409"/>
    <lineage>
        <taxon>Viruses</taxon>
        <taxon>Viruses incertae sedis</taxon>
        <taxon>Naldaviricetes</taxon>
        <taxon>Nimaviridae</taxon>
        <taxon>Whispovirus</taxon>
    </lineage>
</organism>
<proteinExistence type="predicted"/>
<sequence length="68" mass="8011">MARSNSFFGHIFIFPFRVGVVKVPSGTSHSLLHNFSPYVTRDIFFNIYYPVLTPKIGSKFVQFRFWYT</sequence>
<evidence type="ECO:0000313" key="1">
    <source>
        <dbReference type="EMBL" id="ATU84032.1"/>
    </source>
</evidence>
<protein>
    <submittedName>
        <fullName evidence="1">ORF918</fullName>
    </submittedName>
</protein>
<dbReference type="Proteomes" id="UP000267516">
    <property type="component" value="Segment"/>
</dbReference>